<dbReference type="InterPro" id="IPR023374">
    <property type="entry name" value="AttH-like_dom_sf"/>
</dbReference>
<name>A0A916Y6T8_9HYPH</name>
<protein>
    <submittedName>
        <fullName evidence="2">Carotenoid 1,2-hydratase</fullName>
    </submittedName>
</protein>
<proteinExistence type="predicted"/>
<dbReference type="SUPFAM" id="SSF159245">
    <property type="entry name" value="AttH-like"/>
    <property type="match status" value="1"/>
</dbReference>
<evidence type="ECO:0000313" key="3">
    <source>
        <dbReference type="Proteomes" id="UP000613160"/>
    </source>
</evidence>
<dbReference type="Pfam" id="PF07143">
    <property type="entry name" value="CrtC"/>
    <property type="match status" value="1"/>
</dbReference>
<dbReference type="InterPro" id="IPR010791">
    <property type="entry name" value="AttH_dom"/>
</dbReference>
<feature type="domain" description="AttH" evidence="1">
    <location>
        <begin position="70"/>
        <end position="242"/>
    </location>
</feature>
<dbReference type="RefSeq" id="WP_188854219.1">
    <property type="nucleotide sequence ID" value="NZ_BMJJ01000011.1"/>
</dbReference>
<organism evidence="2 3">
    <name type="scientific">Aureimonas glaciei</name>
    <dbReference type="NCBI Taxonomy" id="1776957"/>
    <lineage>
        <taxon>Bacteria</taxon>
        <taxon>Pseudomonadati</taxon>
        <taxon>Pseudomonadota</taxon>
        <taxon>Alphaproteobacteria</taxon>
        <taxon>Hyphomicrobiales</taxon>
        <taxon>Aurantimonadaceae</taxon>
        <taxon>Aureimonas</taxon>
    </lineage>
</organism>
<reference evidence="2" key="1">
    <citation type="journal article" date="2014" name="Int. J. Syst. Evol. Microbiol.">
        <title>Complete genome sequence of Corynebacterium casei LMG S-19264T (=DSM 44701T), isolated from a smear-ripened cheese.</title>
        <authorList>
            <consortium name="US DOE Joint Genome Institute (JGI-PGF)"/>
            <person name="Walter F."/>
            <person name="Albersmeier A."/>
            <person name="Kalinowski J."/>
            <person name="Ruckert C."/>
        </authorList>
    </citation>
    <scope>NUCLEOTIDE SEQUENCE</scope>
    <source>
        <strain evidence="2">CGMCC 1.15493</strain>
    </source>
</reference>
<dbReference type="Pfam" id="PF17186">
    <property type="entry name" value="Lipocalin_9"/>
    <property type="match status" value="1"/>
</dbReference>
<dbReference type="EMBL" id="BMJJ01000011">
    <property type="protein sequence ID" value="GGD33442.1"/>
    <property type="molecule type" value="Genomic_DNA"/>
</dbReference>
<dbReference type="AlphaFoldDB" id="A0A916Y6T8"/>
<sequence length="379" mass="41550">MPGRAERGRGACRPRLASFFPRALRLLATLLAVLLGLSAATAAERPYPAAEPGIPLVFPEDHGAHPDFRTEWWYVTGWLKTPDGRDLGFQVTFFRSRPPGDGDNPSAFAPKQILFAHAALSDPAVGHLLHGERAAREGFGIAAAKTGDADIILRDWAFRREADGRFTTTVETPDFAFELAFAPTQDVFPQGEDGYSRKGANPADASRYYSLPHLAVTGTLTRNGEAGEPVTGEAWLDREWSSNILSEGAVGWDWTGLNLDDGSALVAFRIRGEDDSTLWAGGSFRRPDGSIFRFDPEDVTLSPVRRWTSPRTDAAYPVEQILTIRLPEGERRFPLTPLFDDQELDGRSGGMPVYWEGAVTVPGGRGYLELTGYAAKLRM</sequence>
<reference evidence="2" key="2">
    <citation type="submission" date="2020-09" db="EMBL/GenBank/DDBJ databases">
        <authorList>
            <person name="Sun Q."/>
            <person name="Zhou Y."/>
        </authorList>
    </citation>
    <scope>NUCLEOTIDE SEQUENCE</scope>
    <source>
        <strain evidence="2">CGMCC 1.15493</strain>
    </source>
</reference>
<dbReference type="Proteomes" id="UP000613160">
    <property type="component" value="Unassembled WGS sequence"/>
</dbReference>
<keyword evidence="3" id="KW-1185">Reference proteome</keyword>
<gene>
    <name evidence="2" type="ORF">GCM10011335_40530</name>
</gene>
<evidence type="ECO:0000313" key="2">
    <source>
        <dbReference type="EMBL" id="GGD33442.1"/>
    </source>
</evidence>
<evidence type="ECO:0000259" key="1">
    <source>
        <dbReference type="Pfam" id="PF07143"/>
    </source>
</evidence>
<dbReference type="PANTHER" id="PTHR38591">
    <property type="entry name" value="HYDROLASE"/>
    <property type="match status" value="1"/>
</dbReference>
<comment type="caution">
    <text evidence="2">The sequence shown here is derived from an EMBL/GenBank/DDBJ whole genome shotgun (WGS) entry which is preliminary data.</text>
</comment>
<accession>A0A916Y6T8</accession>
<dbReference type="PANTHER" id="PTHR38591:SF1">
    <property type="entry name" value="BLL1000 PROTEIN"/>
    <property type="match status" value="1"/>
</dbReference>
<dbReference type="Gene3D" id="2.40.370.10">
    <property type="entry name" value="AttH-like domain"/>
    <property type="match status" value="2"/>
</dbReference>